<dbReference type="PANTHER" id="PTHR34072:SF56">
    <property type="entry name" value="REVERSE TRANSCRIPTASE_RETROTRANSPOSON-DERIVED PROTEIN RNASE H-LIKE DOMAIN-CONTAINING PROTEIN"/>
    <property type="match status" value="1"/>
</dbReference>
<evidence type="ECO:0000313" key="3">
    <source>
        <dbReference type="Proteomes" id="UP000237271"/>
    </source>
</evidence>
<dbReference type="Pfam" id="PF17919">
    <property type="entry name" value="RT_RNaseH_2"/>
    <property type="match status" value="1"/>
</dbReference>
<accession>A0A2P4XPG4</accession>
<feature type="domain" description="Reverse transcriptase/retrotransposon-derived protein RNase H-like" evidence="1">
    <location>
        <begin position="100"/>
        <end position="199"/>
    </location>
</feature>
<dbReference type="PANTHER" id="PTHR34072">
    <property type="entry name" value="ENZYMATIC POLYPROTEIN-RELATED"/>
    <property type="match status" value="1"/>
</dbReference>
<reference evidence="2 3" key="1">
    <citation type="journal article" date="2017" name="Genome Biol. Evol.">
        <title>Phytophthora megakarya and P. palmivora, closely related causal agents of cacao black pod rot, underwent increases in genome sizes and gene numbers by different mechanisms.</title>
        <authorList>
            <person name="Ali S.S."/>
            <person name="Shao J."/>
            <person name="Lary D.J."/>
            <person name="Kronmiller B."/>
            <person name="Shen D."/>
            <person name="Strem M.D."/>
            <person name="Amoako-Attah I."/>
            <person name="Akrofi A.Y."/>
            <person name="Begoude B.A."/>
            <person name="Ten Hoopen G.M."/>
            <person name="Coulibaly K."/>
            <person name="Kebe B.I."/>
            <person name="Melnick R.L."/>
            <person name="Guiltinan M.J."/>
            <person name="Tyler B.M."/>
            <person name="Meinhardt L.W."/>
            <person name="Bailey B.A."/>
        </authorList>
    </citation>
    <scope>NUCLEOTIDE SEQUENCE [LARGE SCALE GENOMIC DNA]</scope>
    <source>
        <strain evidence="3">sbr112.9</strain>
    </source>
</reference>
<gene>
    <name evidence="2" type="ORF">PHPALM_16535</name>
</gene>
<protein>
    <submittedName>
        <fullName evidence="2">Reverse transcriptase</fullName>
    </submittedName>
</protein>
<dbReference type="InterPro" id="IPR043502">
    <property type="entry name" value="DNA/RNA_pol_sf"/>
</dbReference>
<keyword evidence="2" id="KW-0808">Transferase</keyword>
<sequence length="315" mass="35819">MFVHSCTEDSETAMGVHFKHIRRAFEVMRANKLYVNIDNEGDKDPRLVCQQGRRTRRSRECHSHCSLADAKATSESGANYLPKYSAGYAKRAGPLLDLLKKDHQDAFDSTKASSQHAPVLDLPDENKSFSVVCDFSDYAIGCALLQKDDEGRERVISFQFRQQKAAERNYPVHDKVLLAMKYALVKFRVHLLGPRPFVITQITRPCGLPPTRRTYRMARWLSFFAEYNFRVEYKPGKLNVLADGLSRRPGYGLPHIRGDMTGLYDRIRLDYQGTRTTHHWCGSCPKARAKSIGSRLDSGHGVIAMNWPMGYSAIE</sequence>
<dbReference type="GO" id="GO:0003964">
    <property type="term" value="F:RNA-directed DNA polymerase activity"/>
    <property type="evidence" value="ECO:0007669"/>
    <property type="project" value="UniProtKB-KW"/>
</dbReference>
<dbReference type="CDD" id="cd09274">
    <property type="entry name" value="RNase_HI_RT_Ty3"/>
    <property type="match status" value="1"/>
</dbReference>
<dbReference type="AlphaFoldDB" id="A0A2P4XPG4"/>
<keyword evidence="3" id="KW-1185">Reference proteome</keyword>
<comment type="caution">
    <text evidence="2">The sequence shown here is derived from an EMBL/GenBank/DDBJ whole genome shotgun (WGS) entry which is preliminary data.</text>
</comment>
<keyword evidence="2" id="KW-0548">Nucleotidyltransferase</keyword>
<dbReference type="Proteomes" id="UP000237271">
    <property type="component" value="Unassembled WGS sequence"/>
</dbReference>
<keyword evidence="2" id="KW-0695">RNA-directed DNA polymerase</keyword>
<evidence type="ECO:0000313" key="2">
    <source>
        <dbReference type="EMBL" id="POM67460.1"/>
    </source>
</evidence>
<evidence type="ECO:0000259" key="1">
    <source>
        <dbReference type="Pfam" id="PF17919"/>
    </source>
</evidence>
<proteinExistence type="predicted"/>
<dbReference type="SUPFAM" id="SSF56672">
    <property type="entry name" value="DNA/RNA polymerases"/>
    <property type="match status" value="1"/>
</dbReference>
<dbReference type="InterPro" id="IPR041577">
    <property type="entry name" value="RT_RNaseH_2"/>
</dbReference>
<dbReference type="EMBL" id="NCKW01009104">
    <property type="protein sequence ID" value="POM67460.1"/>
    <property type="molecule type" value="Genomic_DNA"/>
</dbReference>
<name>A0A2P4XPG4_9STRA</name>
<organism evidence="2 3">
    <name type="scientific">Phytophthora palmivora</name>
    <dbReference type="NCBI Taxonomy" id="4796"/>
    <lineage>
        <taxon>Eukaryota</taxon>
        <taxon>Sar</taxon>
        <taxon>Stramenopiles</taxon>
        <taxon>Oomycota</taxon>
        <taxon>Peronosporomycetes</taxon>
        <taxon>Peronosporales</taxon>
        <taxon>Peronosporaceae</taxon>
        <taxon>Phytophthora</taxon>
    </lineage>
</organism>